<comment type="caution">
    <text evidence="2">The sequence shown here is derived from an EMBL/GenBank/DDBJ whole genome shotgun (WGS) entry which is preliminary data.</text>
</comment>
<keyword evidence="3" id="KW-1185">Reference proteome</keyword>
<dbReference type="Proteomes" id="UP000555448">
    <property type="component" value="Unassembled WGS sequence"/>
</dbReference>
<keyword evidence="1" id="KW-0812">Transmembrane</keyword>
<evidence type="ECO:0000313" key="2">
    <source>
        <dbReference type="EMBL" id="MBB4860739.1"/>
    </source>
</evidence>
<keyword evidence="1" id="KW-1133">Transmembrane helix</keyword>
<sequence length="79" mass="8132">MAIASIILAIGPIISGAVVKSEVTYFAMAIVAAAFAAGAARSIIVRTEESRKEIAARISSVSLARQDSRTALSQPPDAC</sequence>
<dbReference type="EMBL" id="JACHLR010000030">
    <property type="protein sequence ID" value="MBB4860739.1"/>
    <property type="molecule type" value="Genomic_DNA"/>
</dbReference>
<dbReference type="RefSeq" id="WP_184250058.1">
    <property type="nucleotide sequence ID" value="NZ_JACHLR010000030.1"/>
</dbReference>
<organism evidence="2 3">
    <name type="scientific">Novosphingobium chloroacetimidivorans</name>
    <dbReference type="NCBI Taxonomy" id="1428314"/>
    <lineage>
        <taxon>Bacteria</taxon>
        <taxon>Pseudomonadati</taxon>
        <taxon>Pseudomonadota</taxon>
        <taxon>Alphaproteobacteria</taxon>
        <taxon>Sphingomonadales</taxon>
        <taxon>Sphingomonadaceae</taxon>
        <taxon>Novosphingobium</taxon>
    </lineage>
</organism>
<feature type="transmembrane region" description="Helical" evidence="1">
    <location>
        <begin position="25"/>
        <end position="44"/>
    </location>
</feature>
<gene>
    <name evidence="2" type="ORF">HNO88_004084</name>
</gene>
<keyword evidence="1" id="KW-0472">Membrane</keyword>
<protein>
    <submittedName>
        <fullName evidence="2">Uncharacterized protein</fullName>
    </submittedName>
</protein>
<reference evidence="2 3" key="1">
    <citation type="submission" date="2020-08" db="EMBL/GenBank/DDBJ databases">
        <title>Functional genomics of gut bacteria from endangered species of beetles.</title>
        <authorList>
            <person name="Carlos-Shanley C."/>
        </authorList>
    </citation>
    <scope>NUCLEOTIDE SEQUENCE [LARGE SCALE GENOMIC DNA]</scope>
    <source>
        <strain evidence="2 3">S00245</strain>
    </source>
</reference>
<evidence type="ECO:0000256" key="1">
    <source>
        <dbReference type="SAM" id="Phobius"/>
    </source>
</evidence>
<dbReference type="AlphaFoldDB" id="A0A7W7KEF5"/>
<evidence type="ECO:0000313" key="3">
    <source>
        <dbReference type="Proteomes" id="UP000555448"/>
    </source>
</evidence>
<accession>A0A7W7KEF5</accession>
<proteinExistence type="predicted"/>
<name>A0A7W7KEF5_9SPHN</name>